<evidence type="ECO:0000256" key="5">
    <source>
        <dbReference type="ARBA" id="ARBA00022989"/>
    </source>
</evidence>
<evidence type="ECO:0000256" key="4">
    <source>
        <dbReference type="ARBA" id="ARBA00022692"/>
    </source>
</evidence>
<name>A0ABV8MUB6_9NEIS</name>
<evidence type="ECO:0000256" key="6">
    <source>
        <dbReference type="ARBA" id="ARBA00023136"/>
    </source>
</evidence>
<sequence>MPQFAYRVRINEDTVSGVMEATNQAQAEALLRENGWEALSVVEKRPLLSGLTFGGGSAAGMADILEFTEQLKTLLDAGLPIDRALKILMATLPNEKLRGLLRELLLDIEKGSPLAEAFARHPQTFPRLYINMVRAGEEGGILPLTLARLIDYYERSIEFRNFLISSSIYPVVLLVFGISALIVLTVMVIPKFAEVFTNMGKELPGAAAFLIETSSFLQTHGIELLIGLAILVAAFILYIRSPSGKLWWHQLLLRLPLLGELILKANLSRACRTLGTLLSAGVSILKALRIVSQLSDNLQVNDALSRLERGIREGEGLATPMRMDRFFPPLLTNLVTVGEETGDIAAMLLKVADQYDNEVRKAAKRFVALFEPMMIIVMGGLIGAIVVSMLTAIFSINSMAR</sequence>
<protein>
    <submittedName>
        <fullName evidence="9">Type II secretion system F family protein</fullName>
    </submittedName>
</protein>
<gene>
    <name evidence="9" type="ORF">ACFOW7_20990</name>
</gene>
<dbReference type="InterPro" id="IPR042094">
    <property type="entry name" value="T2SS_GspF_sf"/>
</dbReference>
<dbReference type="InterPro" id="IPR018076">
    <property type="entry name" value="T2SS_GspF_dom"/>
</dbReference>
<feature type="transmembrane region" description="Helical" evidence="7">
    <location>
        <begin position="220"/>
        <end position="239"/>
    </location>
</feature>
<keyword evidence="10" id="KW-1185">Reference proteome</keyword>
<keyword evidence="4 7" id="KW-0812">Transmembrane</keyword>
<evidence type="ECO:0000256" key="2">
    <source>
        <dbReference type="ARBA" id="ARBA00005745"/>
    </source>
</evidence>
<reference evidence="10" key="1">
    <citation type="journal article" date="2019" name="Int. J. Syst. Evol. Microbiol.">
        <title>The Global Catalogue of Microorganisms (GCM) 10K type strain sequencing project: providing services to taxonomists for standard genome sequencing and annotation.</title>
        <authorList>
            <consortium name="The Broad Institute Genomics Platform"/>
            <consortium name="The Broad Institute Genome Sequencing Center for Infectious Disease"/>
            <person name="Wu L."/>
            <person name="Ma J."/>
        </authorList>
    </citation>
    <scope>NUCLEOTIDE SEQUENCE [LARGE SCALE GENOMIC DNA]</scope>
    <source>
        <strain evidence="10">LMG 29894</strain>
    </source>
</reference>
<feature type="domain" description="Type II secretion system protein GspF" evidence="8">
    <location>
        <begin position="67"/>
        <end position="190"/>
    </location>
</feature>
<comment type="similarity">
    <text evidence="2">Belongs to the GSP F family.</text>
</comment>
<dbReference type="InterPro" id="IPR003004">
    <property type="entry name" value="GspF/PilC"/>
</dbReference>
<proteinExistence type="inferred from homology"/>
<feature type="domain" description="Type II secretion system protein GspF" evidence="8">
    <location>
        <begin position="270"/>
        <end position="391"/>
    </location>
</feature>
<keyword evidence="3" id="KW-1003">Cell membrane</keyword>
<evidence type="ECO:0000256" key="3">
    <source>
        <dbReference type="ARBA" id="ARBA00022475"/>
    </source>
</evidence>
<evidence type="ECO:0000256" key="7">
    <source>
        <dbReference type="SAM" id="Phobius"/>
    </source>
</evidence>
<accession>A0ABV8MUB6</accession>
<evidence type="ECO:0000259" key="8">
    <source>
        <dbReference type="Pfam" id="PF00482"/>
    </source>
</evidence>
<dbReference type="Gene3D" id="1.20.81.30">
    <property type="entry name" value="Type II secretion system (T2SS), domain F"/>
    <property type="match status" value="2"/>
</dbReference>
<dbReference type="RefSeq" id="WP_378168367.1">
    <property type="nucleotide sequence ID" value="NZ_JBHSBU010000002.1"/>
</dbReference>
<feature type="transmembrane region" description="Helical" evidence="7">
    <location>
        <begin position="168"/>
        <end position="189"/>
    </location>
</feature>
<comment type="subcellular location">
    <subcellularLocation>
        <location evidence="1">Cell membrane</location>
        <topology evidence="1">Multi-pass membrane protein</topology>
    </subcellularLocation>
</comment>
<dbReference type="Pfam" id="PF00482">
    <property type="entry name" value="T2SSF"/>
    <property type="match status" value="2"/>
</dbReference>
<comment type="caution">
    <text evidence="9">The sequence shown here is derived from an EMBL/GenBank/DDBJ whole genome shotgun (WGS) entry which is preliminary data.</text>
</comment>
<feature type="transmembrane region" description="Helical" evidence="7">
    <location>
        <begin position="374"/>
        <end position="396"/>
    </location>
</feature>
<dbReference type="PRINTS" id="PR00812">
    <property type="entry name" value="BCTERIALGSPF"/>
</dbReference>
<dbReference type="Proteomes" id="UP001595791">
    <property type="component" value="Unassembled WGS sequence"/>
</dbReference>
<dbReference type="PANTHER" id="PTHR30012">
    <property type="entry name" value="GENERAL SECRETION PATHWAY PROTEIN"/>
    <property type="match status" value="1"/>
</dbReference>
<keyword evidence="6 7" id="KW-0472">Membrane</keyword>
<evidence type="ECO:0000313" key="9">
    <source>
        <dbReference type="EMBL" id="MFC4161818.1"/>
    </source>
</evidence>
<evidence type="ECO:0000256" key="1">
    <source>
        <dbReference type="ARBA" id="ARBA00004651"/>
    </source>
</evidence>
<evidence type="ECO:0000313" key="10">
    <source>
        <dbReference type="Proteomes" id="UP001595791"/>
    </source>
</evidence>
<organism evidence="9 10">
    <name type="scientific">Chitinimonas lacunae</name>
    <dbReference type="NCBI Taxonomy" id="1963018"/>
    <lineage>
        <taxon>Bacteria</taxon>
        <taxon>Pseudomonadati</taxon>
        <taxon>Pseudomonadota</taxon>
        <taxon>Betaproteobacteria</taxon>
        <taxon>Neisseriales</taxon>
        <taxon>Chitinibacteraceae</taxon>
        <taxon>Chitinimonas</taxon>
    </lineage>
</organism>
<dbReference type="PANTHER" id="PTHR30012:SF0">
    <property type="entry name" value="TYPE II SECRETION SYSTEM PROTEIN F-RELATED"/>
    <property type="match status" value="1"/>
</dbReference>
<keyword evidence="5 7" id="KW-1133">Transmembrane helix</keyword>
<dbReference type="EMBL" id="JBHSBU010000002">
    <property type="protein sequence ID" value="MFC4161818.1"/>
    <property type="molecule type" value="Genomic_DNA"/>
</dbReference>